<accession>A0A370U6C4</accession>
<dbReference type="InterPro" id="IPR011990">
    <property type="entry name" value="TPR-like_helical_dom_sf"/>
</dbReference>
<name>A0A370U6C4_9GAMM</name>
<protein>
    <submittedName>
        <fullName evidence="2">Uncharacterized protein</fullName>
    </submittedName>
</protein>
<gene>
    <name evidence="2" type="ORF">DN730_15205</name>
</gene>
<keyword evidence="3" id="KW-1185">Reference proteome</keyword>
<feature type="chain" id="PRO_5016918218" evidence="1">
    <location>
        <begin position="20"/>
        <end position="563"/>
    </location>
</feature>
<keyword evidence="1" id="KW-0732">Signal</keyword>
<evidence type="ECO:0000256" key="1">
    <source>
        <dbReference type="SAM" id="SignalP"/>
    </source>
</evidence>
<dbReference type="OrthoDB" id="9769023at2"/>
<proteinExistence type="predicted"/>
<organism evidence="2 3">
    <name type="scientific">Marinomonas piezotolerans</name>
    <dbReference type="NCBI Taxonomy" id="2213058"/>
    <lineage>
        <taxon>Bacteria</taxon>
        <taxon>Pseudomonadati</taxon>
        <taxon>Pseudomonadota</taxon>
        <taxon>Gammaproteobacteria</taxon>
        <taxon>Oceanospirillales</taxon>
        <taxon>Oceanospirillaceae</taxon>
        <taxon>Marinomonas</taxon>
    </lineage>
</organism>
<dbReference type="Gene3D" id="1.25.40.10">
    <property type="entry name" value="Tetratricopeptide repeat domain"/>
    <property type="match status" value="1"/>
</dbReference>
<evidence type="ECO:0000313" key="3">
    <source>
        <dbReference type="Proteomes" id="UP000254326"/>
    </source>
</evidence>
<reference evidence="2 3" key="1">
    <citation type="submission" date="2018-06" db="EMBL/GenBank/DDBJ databases">
        <title>Marinomonas sp. YLB-05 draft genome sequence.</title>
        <authorList>
            <person name="Yu L."/>
            <person name="Tang X."/>
        </authorList>
    </citation>
    <scope>NUCLEOTIDE SEQUENCE [LARGE SCALE GENOMIC DNA]</scope>
    <source>
        <strain evidence="2 3">YLB-05</strain>
    </source>
</reference>
<comment type="caution">
    <text evidence="2">The sequence shown here is derived from an EMBL/GenBank/DDBJ whole genome shotgun (WGS) entry which is preliminary data.</text>
</comment>
<evidence type="ECO:0000313" key="2">
    <source>
        <dbReference type="EMBL" id="RDL43320.1"/>
    </source>
</evidence>
<dbReference type="PROSITE" id="PS51257">
    <property type="entry name" value="PROKAR_LIPOPROTEIN"/>
    <property type="match status" value="1"/>
</dbReference>
<feature type="signal peptide" evidence="1">
    <location>
        <begin position="1"/>
        <end position="19"/>
    </location>
</feature>
<sequence>MRLLIVALFISLLSGCATYRQDVDEGLSLAREGQWQEAEAVFDSALDSPKDQLLYYLEKGALAQYEGDYERSNQLLEQAERLSDTFFTTSFSDRAWALLSNPRQGSYRGNGVERVYISYLKSLNYLALSDLSEKRQQRVELLDSALVEARRIDIKLNEIAAQTLSYQDLEAKDNQPFYLKAMDWLGNFYAGGRSTEEYQYREDAWGRYLEGLQYEAAGEYDDARISYTDAAQLYQQGYAEQYNLAPVTAQRAWLDAIRMMDKAGWPVTEVEQAKARHLNEAMHELYQTYQNHSAELVVLEHQGFIPDKSEMSLLLYPDAQSYSLLLDPVIPNRQGQNNLNEYDEFRWFTMTYSDRTPLSMVANYKNGGPWDAFTGVFTKRVILGRAVWQQLDDLQLDNMLYDVPLRITVPFYRRFELDNRPTNITLSTTDRFEPAETVPSIRMASLADIAFQDQLANAQRDIYESLVREIIRAWLAYQVQSQLVQDDAMGMLFSLASQVTLFASSAADTRNWLTLPAQVRLTRVPLEPGQYEPQYKATDTTFILGNITLGENELKVWNLRNPN</sequence>
<dbReference type="SUPFAM" id="SSF48452">
    <property type="entry name" value="TPR-like"/>
    <property type="match status" value="1"/>
</dbReference>
<dbReference type="RefSeq" id="WP_115469000.1">
    <property type="nucleotide sequence ID" value="NZ_QKRA01000008.1"/>
</dbReference>
<dbReference type="AlphaFoldDB" id="A0A370U6C4"/>
<dbReference type="Proteomes" id="UP000254326">
    <property type="component" value="Unassembled WGS sequence"/>
</dbReference>
<dbReference type="EMBL" id="QKRA01000008">
    <property type="protein sequence ID" value="RDL43320.1"/>
    <property type="molecule type" value="Genomic_DNA"/>
</dbReference>